<dbReference type="PANTHER" id="PTHR43284:SF1">
    <property type="entry name" value="ASPARAGINE SYNTHETASE"/>
    <property type="match status" value="1"/>
</dbReference>
<evidence type="ECO:0000256" key="5">
    <source>
        <dbReference type="ARBA" id="ARBA00022840"/>
    </source>
</evidence>
<dbReference type="InterPro" id="IPR001962">
    <property type="entry name" value="Asn_synthase"/>
</dbReference>
<dbReference type="EC" id="6.3.5.4" evidence="3"/>
<dbReference type="NCBIfam" id="TIGR01536">
    <property type="entry name" value="asn_synth_AEB"/>
    <property type="match status" value="1"/>
</dbReference>
<comment type="caution">
    <text evidence="10">The sequence shown here is derived from an EMBL/GenBank/DDBJ whole genome shotgun (WGS) entry which is preliminary data.</text>
</comment>
<keyword evidence="7" id="KW-0315">Glutamine amidotransferase</keyword>
<name>A0ABW7X6D2_9NOCA</name>
<evidence type="ECO:0000256" key="2">
    <source>
        <dbReference type="ARBA" id="ARBA00005752"/>
    </source>
</evidence>
<dbReference type="RefSeq" id="WP_397093957.1">
    <property type="nucleotide sequence ID" value="NZ_JBIRYO010000018.1"/>
</dbReference>
<evidence type="ECO:0000256" key="4">
    <source>
        <dbReference type="ARBA" id="ARBA00022741"/>
    </source>
</evidence>
<comment type="similarity">
    <text evidence="2">Belongs to the asparagine synthetase family.</text>
</comment>
<dbReference type="Pfam" id="PF13537">
    <property type="entry name" value="GATase_7"/>
    <property type="match status" value="1"/>
</dbReference>
<dbReference type="Pfam" id="PF00733">
    <property type="entry name" value="Asn_synthase"/>
    <property type="match status" value="1"/>
</dbReference>
<dbReference type="InterPro" id="IPR006426">
    <property type="entry name" value="Asn_synth_AEB"/>
</dbReference>
<sequence>MCGISGHVARSGFPSRVDLVERMTGALRHRGPDAAAVFADPSLALGCTRLAIIDVSGSTQPLRSADNGSADNGSCADGELVLVANAEIYNFAELRAGLRRRGHVFTTDGDCEVILHLYEEHGEHAVDHLRGMFAFALWDRRRGRLTLARDRMGEKPLYYTERPDGLLFASEAKALTAAGVPVELDPDGVADFFHLEYVPEPRSILRDVRKVPAGHVVTVDVEPWRVRSRPYWRLEDVEPIDGSCAELVGEILTGLGPLVTRTEQPLGISLSGGLDSSVVAALAAKFCAAPVRAFSVGYAGRPANDERRNARQLATSLGMPFHEIEIGTARATADLPAVVAAQDDPVADFAGVCYHAVMRAAAEAGVRVMLQGQGADELFWGYPWVRRAVALSEARGKLVFYELDPDFREAERVGPDHFGEAMRDAARTGFESSGARPDIDLTGLITRTYLRENGIAQCDRLAMANSVELRAPFVDHRLVEAVVGTRKIRPDHRDPPKQRLREAAYALLPASIADRPKQSFSPPLRAWHAAFLRAYGDLLPGGELVRRGILTEVAARRLSVADFPDGAGSPFSFKALMLEMWCRHNVARARR</sequence>
<comment type="pathway">
    <text evidence="1">Amino-acid biosynthesis; L-asparagine biosynthesis; L-asparagine from L-aspartate (L-Gln route): step 1/1.</text>
</comment>
<protein>
    <recommendedName>
        <fullName evidence="3">asparagine synthase (glutamine-hydrolyzing)</fullName>
        <ecNumber evidence="3">6.3.5.4</ecNumber>
    </recommendedName>
</protein>
<keyword evidence="5" id="KW-0067">ATP-binding</keyword>
<evidence type="ECO:0000313" key="11">
    <source>
        <dbReference type="Proteomes" id="UP001611415"/>
    </source>
</evidence>
<evidence type="ECO:0000256" key="8">
    <source>
        <dbReference type="ARBA" id="ARBA00048741"/>
    </source>
</evidence>
<dbReference type="PIRSF" id="PIRSF001589">
    <property type="entry name" value="Asn_synthetase_glu-h"/>
    <property type="match status" value="1"/>
</dbReference>
<reference evidence="10 11" key="1">
    <citation type="submission" date="2024-10" db="EMBL/GenBank/DDBJ databases">
        <title>The Natural Products Discovery Center: Release of the First 8490 Sequenced Strains for Exploring Actinobacteria Biosynthetic Diversity.</title>
        <authorList>
            <person name="Kalkreuter E."/>
            <person name="Kautsar S.A."/>
            <person name="Yang D."/>
            <person name="Bader C.D."/>
            <person name="Teijaro C.N."/>
            <person name="Fluegel L."/>
            <person name="Davis C.M."/>
            <person name="Simpson J.R."/>
            <person name="Lauterbach L."/>
            <person name="Steele A.D."/>
            <person name="Gui C."/>
            <person name="Meng S."/>
            <person name="Li G."/>
            <person name="Viehrig K."/>
            <person name="Ye F."/>
            <person name="Su P."/>
            <person name="Kiefer A.F."/>
            <person name="Nichols A."/>
            <person name="Cepeda A.J."/>
            <person name="Yan W."/>
            <person name="Fan B."/>
            <person name="Jiang Y."/>
            <person name="Adhikari A."/>
            <person name="Zheng C.-J."/>
            <person name="Schuster L."/>
            <person name="Cowan T.M."/>
            <person name="Smanski M.J."/>
            <person name="Chevrette M.G."/>
            <person name="De Carvalho L.P.S."/>
            <person name="Shen B."/>
        </authorList>
    </citation>
    <scope>NUCLEOTIDE SEQUENCE [LARGE SCALE GENOMIC DNA]</scope>
    <source>
        <strain evidence="10 11">NPDC019275</strain>
    </source>
</reference>
<dbReference type="InterPro" id="IPR033738">
    <property type="entry name" value="AsnB_N"/>
</dbReference>
<dbReference type="SUPFAM" id="SSF56235">
    <property type="entry name" value="N-terminal nucleophile aminohydrolases (Ntn hydrolases)"/>
    <property type="match status" value="1"/>
</dbReference>
<accession>A0ABW7X6D2</accession>
<dbReference type="EMBL" id="JBIRYO010000018">
    <property type="protein sequence ID" value="MFI2476666.1"/>
    <property type="molecule type" value="Genomic_DNA"/>
</dbReference>
<dbReference type="GO" id="GO:0004066">
    <property type="term" value="F:asparagine synthase (glutamine-hydrolyzing) activity"/>
    <property type="evidence" value="ECO:0007669"/>
    <property type="project" value="UniProtKB-EC"/>
</dbReference>
<dbReference type="InterPro" id="IPR051786">
    <property type="entry name" value="ASN_synthetase/amidase"/>
</dbReference>
<dbReference type="InterPro" id="IPR029055">
    <property type="entry name" value="Ntn_hydrolases_N"/>
</dbReference>
<dbReference type="PROSITE" id="PS51278">
    <property type="entry name" value="GATASE_TYPE_2"/>
    <property type="match status" value="1"/>
</dbReference>
<dbReference type="SUPFAM" id="SSF52402">
    <property type="entry name" value="Adenine nucleotide alpha hydrolases-like"/>
    <property type="match status" value="1"/>
</dbReference>
<evidence type="ECO:0000256" key="1">
    <source>
        <dbReference type="ARBA" id="ARBA00005187"/>
    </source>
</evidence>
<gene>
    <name evidence="10" type="primary">asnB</name>
    <name evidence="10" type="ORF">ACH49W_25060</name>
</gene>
<feature type="domain" description="Glutamine amidotransferase type-2" evidence="9">
    <location>
        <begin position="2"/>
        <end position="222"/>
    </location>
</feature>
<evidence type="ECO:0000256" key="7">
    <source>
        <dbReference type="ARBA" id="ARBA00022962"/>
    </source>
</evidence>
<evidence type="ECO:0000256" key="3">
    <source>
        <dbReference type="ARBA" id="ARBA00012737"/>
    </source>
</evidence>
<dbReference type="InterPro" id="IPR014729">
    <property type="entry name" value="Rossmann-like_a/b/a_fold"/>
</dbReference>
<dbReference type="PANTHER" id="PTHR43284">
    <property type="entry name" value="ASPARAGINE SYNTHETASE (GLUTAMINE-HYDROLYZING)"/>
    <property type="match status" value="1"/>
</dbReference>
<dbReference type="Gene3D" id="3.40.50.620">
    <property type="entry name" value="HUPs"/>
    <property type="match status" value="1"/>
</dbReference>
<dbReference type="InterPro" id="IPR017932">
    <property type="entry name" value="GATase_2_dom"/>
</dbReference>
<keyword evidence="6" id="KW-0028">Amino-acid biosynthesis</keyword>
<dbReference type="Proteomes" id="UP001611415">
    <property type="component" value="Unassembled WGS sequence"/>
</dbReference>
<keyword evidence="11" id="KW-1185">Reference proteome</keyword>
<proteinExistence type="inferred from homology"/>
<keyword evidence="6" id="KW-0061">Asparagine biosynthesis</keyword>
<evidence type="ECO:0000256" key="6">
    <source>
        <dbReference type="ARBA" id="ARBA00022888"/>
    </source>
</evidence>
<keyword evidence="10" id="KW-0436">Ligase</keyword>
<dbReference type="CDD" id="cd00712">
    <property type="entry name" value="AsnB"/>
    <property type="match status" value="1"/>
</dbReference>
<evidence type="ECO:0000313" key="10">
    <source>
        <dbReference type="EMBL" id="MFI2476666.1"/>
    </source>
</evidence>
<dbReference type="CDD" id="cd01991">
    <property type="entry name" value="Asn_synthase_B_C"/>
    <property type="match status" value="1"/>
</dbReference>
<keyword evidence="4" id="KW-0547">Nucleotide-binding</keyword>
<dbReference type="Gene3D" id="3.60.20.10">
    <property type="entry name" value="Glutamine Phosphoribosylpyrophosphate, subunit 1, domain 1"/>
    <property type="match status" value="1"/>
</dbReference>
<organism evidence="10 11">
    <name type="scientific">Nocardia xishanensis</name>
    <dbReference type="NCBI Taxonomy" id="238964"/>
    <lineage>
        <taxon>Bacteria</taxon>
        <taxon>Bacillati</taxon>
        <taxon>Actinomycetota</taxon>
        <taxon>Actinomycetes</taxon>
        <taxon>Mycobacteriales</taxon>
        <taxon>Nocardiaceae</taxon>
        <taxon>Nocardia</taxon>
    </lineage>
</organism>
<evidence type="ECO:0000259" key="9">
    <source>
        <dbReference type="PROSITE" id="PS51278"/>
    </source>
</evidence>
<comment type="catalytic activity">
    <reaction evidence="8">
        <text>L-aspartate + L-glutamine + ATP + H2O = L-asparagine + L-glutamate + AMP + diphosphate + H(+)</text>
        <dbReference type="Rhea" id="RHEA:12228"/>
        <dbReference type="ChEBI" id="CHEBI:15377"/>
        <dbReference type="ChEBI" id="CHEBI:15378"/>
        <dbReference type="ChEBI" id="CHEBI:29985"/>
        <dbReference type="ChEBI" id="CHEBI:29991"/>
        <dbReference type="ChEBI" id="CHEBI:30616"/>
        <dbReference type="ChEBI" id="CHEBI:33019"/>
        <dbReference type="ChEBI" id="CHEBI:58048"/>
        <dbReference type="ChEBI" id="CHEBI:58359"/>
        <dbReference type="ChEBI" id="CHEBI:456215"/>
        <dbReference type="EC" id="6.3.5.4"/>
    </reaction>
</comment>